<protein>
    <submittedName>
        <fullName evidence="2">Uncharacterized protein</fullName>
    </submittedName>
</protein>
<evidence type="ECO:0000256" key="1">
    <source>
        <dbReference type="SAM" id="MobiDB-lite"/>
    </source>
</evidence>
<sequence>MRYSGSGRKDARWNQNSFWELMYVYRKAQCADRRDRVYSLLGLVQGFEPFTVDYSETVADLSWRAGEHFDAWTEPELVDLLRIALFQGCNQHCSGNERDGGTLEPMVLVDSLRTKAHPQIRIPIRRATPTTAILRRLTKRVRCSFKHCRVAPKMQCNGDDIMLCTNTDADGPVEHGCIHALAHPVDRPAAERFEIKLTAHHQRRVVTTILPPTAVQILDDGTDSWFGVSTWSSLAQSSRPEEPGSRRSLEAVGTC</sequence>
<organism evidence="2 3">
    <name type="scientific">Setomelanomma holmii</name>
    <dbReference type="NCBI Taxonomy" id="210430"/>
    <lineage>
        <taxon>Eukaryota</taxon>
        <taxon>Fungi</taxon>
        <taxon>Dikarya</taxon>
        <taxon>Ascomycota</taxon>
        <taxon>Pezizomycotina</taxon>
        <taxon>Dothideomycetes</taxon>
        <taxon>Pleosporomycetidae</taxon>
        <taxon>Pleosporales</taxon>
        <taxon>Pleosporineae</taxon>
        <taxon>Phaeosphaeriaceae</taxon>
        <taxon>Setomelanomma</taxon>
    </lineage>
</organism>
<comment type="caution">
    <text evidence="2">The sequence shown here is derived from an EMBL/GenBank/DDBJ whole genome shotgun (WGS) entry which is preliminary data.</text>
</comment>
<accession>A0A9P4GWU5</accession>
<gene>
    <name evidence="2" type="ORF">EK21DRAFT_95540</name>
</gene>
<name>A0A9P4GWU5_9PLEO</name>
<feature type="compositionally biased region" description="Basic and acidic residues" evidence="1">
    <location>
        <begin position="239"/>
        <end position="249"/>
    </location>
</feature>
<reference evidence="2" key="1">
    <citation type="journal article" date="2020" name="Stud. Mycol.">
        <title>101 Dothideomycetes genomes: a test case for predicting lifestyles and emergence of pathogens.</title>
        <authorList>
            <person name="Haridas S."/>
            <person name="Albert R."/>
            <person name="Binder M."/>
            <person name="Bloem J."/>
            <person name="Labutti K."/>
            <person name="Salamov A."/>
            <person name="Andreopoulos B."/>
            <person name="Baker S."/>
            <person name="Barry K."/>
            <person name="Bills G."/>
            <person name="Bluhm B."/>
            <person name="Cannon C."/>
            <person name="Castanera R."/>
            <person name="Culley D."/>
            <person name="Daum C."/>
            <person name="Ezra D."/>
            <person name="Gonzalez J."/>
            <person name="Henrissat B."/>
            <person name="Kuo A."/>
            <person name="Liang C."/>
            <person name="Lipzen A."/>
            <person name="Lutzoni F."/>
            <person name="Magnuson J."/>
            <person name="Mondo S."/>
            <person name="Nolan M."/>
            <person name="Ohm R."/>
            <person name="Pangilinan J."/>
            <person name="Park H.-J."/>
            <person name="Ramirez L."/>
            <person name="Alfaro M."/>
            <person name="Sun H."/>
            <person name="Tritt A."/>
            <person name="Yoshinaga Y."/>
            <person name="Zwiers L.-H."/>
            <person name="Turgeon B."/>
            <person name="Goodwin S."/>
            <person name="Spatafora J."/>
            <person name="Crous P."/>
            <person name="Grigoriev I."/>
        </authorList>
    </citation>
    <scope>NUCLEOTIDE SEQUENCE</scope>
    <source>
        <strain evidence="2">CBS 110217</strain>
    </source>
</reference>
<proteinExistence type="predicted"/>
<evidence type="ECO:0000313" key="2">
    <source>
        <dbReference type="EMBL" id="KAF2022656.1"/>
    </source>
</evidence>
<dbReference type="Proteomes" id="UP000799777">
    <property type="component" value="Unassembled WGS sequence"/>
</dbReference>
<evidence type="ECO:0000313" key="3">
    <source>
        <dbReference type="Proteomes" id="UP000799777"/>
    </source>
</evidence>
<feature type="region of interest" description="Disordered" evidence="1">
    <location>
        <begin position="236"/>
        <end position="255"/>
    </location>
</feature>
<dbReference type="AlphaFoldDB" id="A0A9P4GWU5"/>
<dbReference type="EMBL" id="ML978488">
    <property type="protein sequence ID" value="KAF2022656.1"/>
    <property type="molecule type" value="Genomic_DNA"/>
</dbReference>
<dbReference type="OrthoDB" id="2157530at2759"/>
<keyword evidence="3" id="KW-1185">Reference proteome</keyword>